<keyword evidence="2" id="KW-1185">Reference proteome</keyword>
<dbReference type="Proteomes" id="UP001152759">
    <property type="component" value="Chromosome 9"/>
</dbReference>
<dbReference type="AlphaFoldDB" id="A0A9P0F9X7"/>
<name>A0A9P0F9X7_BEMTA</name>
<reference evidence="1" key="1">
    <citation type="submission" date="2021-12" db="EMBL/GenBank/DDBJ databases">
        <authorList>
            <person name="King R."/>
        </authorList>
    </citation>
    <scope>NUCLEOTIDE SEQUENCE</scope>
</reference>
<dbReference type="EMBL" id="OU963870">
    <property type="protein sequence ID" value="CAH0396065.1"/>
    <property type="molecule type" value="Genomic_DNA"/>
</dbReference>
<organism evidence="1 2">
    <name type="scientific">Bemisia tabaci</name>
    <name type="common">Sweetpotato whitefly</name>
    <name type="synonym">Aleurodes tabaci</name>
    <dbReference type="NCBI Taxonomy" id="7038"/>
    <lineage>
        <taxon>Eukaryota</taxon>
        <taxon>Metazoa</taxon>
        <taxon>Ecdysozoa</taxon>
        <taxon>Arthropoda</taxon>
        <taxon>Hexapoda</taxon>
        <taxon>Insecta</taxon>
        <taxon>Pterygota</taxon>
        <taxon>Neoptera</taxon>
        <taxon>Paraneoptera</taxon>
        <taxon>Hemiptera</taxon>
        <taxon>Sternorrhyncha</taxon>
        <taxon>Aleyrodoidea</taxon>
        <taxon>Aleyrodidae</taxon>
        <taxon>Aleyrodinae</taxon>
        <taxon>Bemisia</taxon>
    </lineage>
</organism>
<gene>
    <name evidence="1" type="ORF">BEMITA_LOCUS14172</name>
</gene>
<protein>
    <submittedName>
        <fullName evidence="1">Uncharacterized protein</fullName>
    </submittedName>
</protein>
<evidence type="ECO:0000313" key="2">
    <source>
        <dbReference type="Proteomes" id="UP001152759"/>
    </source>
</evidence>
<evidence type="ECO:0000313" key="1">
    <source>
        <dbReference type="EMBL" id="CAH0396065.1"/>
    </source>
</evidence>
<sequence>MRPTNQIPVPGNSYALYRIALAVASTKYVFIQRELTLPYDNTFAFWPRLPADTINTVLSHTILPDPIVRAVRPLGIHNDRETQFVPALSKDTIVNDRFVPRPENIHLLNLRRTVEALADPNTPAIQRKRFYDHSPLPYAYWNFENGNPNSPLLGNPDDFMPIGYDMIDDLQTDYDRINAKQAFLANAYSRYIGVPLEFNGQGGTLYPIDHLLLENRLVGFYQSLQSPFHFEEKEQQVN</sequence>
<proteinExistence type="predicted"/>
<accession>A0A9P0F9X7</accession>